<dbReference type="EMBL" id="FN654288">
    <property type="protein sequence ID" value="CBY30954.1"/>
    <property type="molecule type" value="Genomic_DNA"/>
</dbReference>
<dbReference type="AlphaFoldDB" id="E4Y5Q4"/>
<evidence type="ECO:0008006" key="2">
    <source>
        <dbReference type="Google" id="ProtNLM"/>
    </source>
</evidence>
<proteinExistence type="predicted"/>
<organism evidence="1">
    <name type="scientific">Oikopleura dioica</name>
    <name type="common">Tunicate</name>
    <dbReference type="NCBI Taxonomy" id="34765"/>
    <lineage>
        <taxon>Eukaryota</taxon>
        <taxon>Metazoa</taxon>
        <taxon>Chordata</taxon>
        <taxon>Tunicata</taxon>
        <taxon>Appendicularia</taxon>
        <taxon>Copelata</taxon>
        <taxon>Oikopleuridae</taxon>
        <taxon>Oikopleura</taxon>
    </lineage>
</organism>
<evidence type="ECO:0000313" key="1">
    <source>
        <dbReference type="EMBL" id="CBY30954.1"/>
    </source>
</evidence>
<protein>
    <recommendedName>
        <fullName evidence="2">C-type lectin domain-containing protein</fullName>
    </recommendedName>
</protein>
<gene>
    <name evidence="1" type="ORF">GSOID_T00018901001</name>
</gene>
<reference evidence="1" key="1">
    <citation type="journal article" date="2010" name="Science">
        <title>Plasticity of animal genome architecture unmasked by rapid evolution of a pelagic tunicate.</title>
        <authorList>
            <person name="Denoeud F."/>
            <person name="Henriet S."/>
            <person name="Mungpakdee S."/>
            <person name="Aury J.M."/>
            <person name="Da Silva C."/>
            <person name="Brinkmann H."/>
            <person name="Mikhaleva J."/>
            <person name="Olsen L.C."/>
            <person name="Jubin C."/>
            <person name="Canestro C."/>
            <person name="Bouquet J.M."/>
            <person name="Danks G."/>
            <person name="Poulain J."/>
            <person name="Campsteijn C."/>
            <person name="Adamski M."/>
            <person name="Cross I."/>
            <person name="Yadetie F."/>
            <person name="Muffato M."/>
            <person name="Louis A."/>
            <person name="Butcher S."/>
            <person name="Tsagkogeorga G."/>
            <person name="Konrad A."/>
            <person name="Singh S."/>
            <person name="Jensen M.F."/>
            <person name="Cong E.H."/>
            <person name="Eikeseth-Otteraa H."/>
            <person name="Noel B."/>
            <person name="Anthouard V."/>
            <person name="Porcel B.M."/>
            <person name="Kachouri-Lafond R."/>
            <person name="Nishino A."/>
            <person name="Ugolini M."/>
            <person name="Chourrout P."/>
            <person name="Nishida H."/>
            <person name="Aasland R."/>
            <person name="Huzurbazar S."/>
            <person name="Westhof E."/>
            <person name="Delsuc F."/>
            <person name="Lehrach H."/>
            <person name="Reinhardt R."/>
            <person name="Weissenbach J."/>
            <person name="Roy S.W."/>
            <person name="Artiguenave F."/>
            <person name="Postlethwait J.H."/>
            <person name="Manak J.R."/>
            <person name="Thompson E.M."/>
            <person name="Jaillon O."/>
            <person name="Du Pasquier L."/>
            <person name="Boudinot P."/>
            <person name="Liberles D.A."/>
            <person name="Volff J.N."/>
            <person name="Philippe H."/>
            <person name="Lenhard B."/>
            <person name="Roest Crollius H."/>
            <person name="Wincker P."/>
            <person name="Chourrout D."/>
        </authorList>
    </citation>
    <scope>NUCLEOTIDE SEQUENCE [LARGE SCALE GENOMIC DNA]</scope>
</reference>
<accession>E4Y5Q4</accession>
<dbReference type="Proteomes" id="UP000011014">
    <property type="component" value="Unassembled WGS sequence"/>
</dbReference>
<sequence>MDNVFLYRVLFLFSKGNASDWPPKIEKKPFRNVTTAYRHIELFRLFPDRMSFEIADIICSEAGMYLPDPMDANESIAIFRNESNHPITHTMNTGLRQVPNSRSEAQWIAVSNKRIPEIYWEPTRFYETYRGPRVVQLFQRPRQTFGLCLYQFLHTQVSKLII</sequence>
<name>E4Y5Q4_OIKDI</name>